<sequence>MGTEENTGSNHAGGGEQQVAKGGVLHKLKYPEYRRKFLQTVWIGAAFCALGLGIGQRGPAFLDIQIITRTNVEEASYFFTAASVGYLTGSLVSVGNAELLRVWGKEGEMFMQFIHFAFAFGGVISPLFTEPFLTPIPENDGHNTATSAPVANTSMGMISSTDSGTEQTNVTQTSTNTLPLTTDVHYAYLICGVFMFLTSIPLVVQWFQEKSQKRRQGAKDEKSVKQPLPFGLFIFVQTVLCLFYFLYCSVEDSFAAYLTTFVVKQLHWTKSSGAKVTSAYWAAFASFRFLSIFAIQFLSTVKLLIICCITLMAAMLGFLLASQQEETIAVWVCSIATGATMSAIFPTGFTWMEEELVRVTGRVASAILIASSSGTMINPIFLGYLMDEGFGIGQRGPAFLDIQIITHTNVEEASYFFTAASVGYLAGSLVSGVIYDKLNKSVLLFSCVLGMAAATIATPWCSIYGLMITAFFLFSFFGGGIDTAGNAELLRIWGKDGEMFMQFIHFAFAFGGVISPLFTEPFLTPIPEDDIHGHNTATSAPVANTSMGMISSTDSWIEQSNVTQNSTSTLPLTTDVHYAYLICGVFMFLTSIPLVVQWFQEKSQKRRQDTKDEKNVKQPLPFGLFIFVQIVLCLFYFLYCSVEDSFAAYLTTFVVKQLHWTKSSGAKVTSVYWAAFASFRFLSIFAIRFLSTVKLLIICCITLMAAMLGFLLASQHEETIAVWVCSIAAGATMSAIFPTGFTWMEEELVRVTGRVASAILIASSSGTMINPIFLGYLMDEGFGVGQRGPAFLDIQIITRTDVEAASFFFTAGSVGYLAGSLVSGLIYDKLNKSILLFSCVFGMAAATIATPWCSIYGLMITAFFLSSFFGGGIDTAANAELLRIWGKDGEMSMQFMHFTFAFGGVISPLFTEPFLTPIPEDDEHSHNTTTSAPVANTSMGMISSTDSWIEQSNVTQNSTNSLPLTTDVHYAYLISGVFMFLTSIPLVVQWFQERFQKRRQGAKDEKNVKQPLPFALFIFVLIVLCVFYFLYCTVEDSFAAYLTTFVVKQLHWTKSKGAEVTSAYWAAFAACRFLSIFAIRLLSTVKLLIILGVTWMAAMLGFLLASQHEVTIGVWVCSIAAGATMSSIFPTGLIWMEEELVRVTGRVASAILIASSSGTMVNPILLGYLMAEVSPMWFPYLLFAESCMCFLVFVFLLTLSRLYLQQHYAMHEGTAKPEVFPTLEIEVPAPETDGHATGNSVM</sequence>
<feature type="transmembrane region" description="Helical" evidence="4">
    <location>
        <begin position="328"/>
        <end position="351"/>
    </location>
</feature>
<feature type="transmembrane region" description="Helical" evidence="4">
    <location>
        <begin position="37"/>
        <end position="55"/>
    </location>
</feature>
<dbReference type="Gene3D" id="1.20.1250.20">
    <property type="entry name" value="MFS general substrate transporter like domains"/>
    <property type="match status" value="5"/>
</dbReference>
<accession>A0ABD0KCP7</accession>
<feature type="transmembrane region" description="Helical" evidence="4">
    <location>
        <begin position="695"/>
        <end position="714"/>
    </location>
</feature>
<feature type="transmembrane region" description="Helical" evidence="4">
    <location>
        <begin position="1012"/>
        <end position="1031"/>
    </location>
</feature>
<dbReference type="EMBL" id="JACVVK020000202">
    <property type="protein sequence ID" value="KAK7484903.1"/>
    <property type="molecule type" value="Genomic_DNA"/>
</dbReference>
<feature type="transmembrane region" description="Helical" evidence="4">
    <location>
        <begin position="755"/>
        <end position="778"/>
    </location>
</feature>
<keyword evidence="3 4" id="KW-0472">Membrane</keyword>
<feature type="transmembrane region" description="Helical" evidence="4">
    <location>
        <begin position="620"/>
        <end position="639"/>
    </location>
</feature>
<feature type="transmembrane region" description="Helical" evidence="4">
    <location>
        <begin position="671"/>
        <end position="690"/>
    </location>
</feature>
<feature type="transmembrane region" description="Helical" evidence="4">
    <location>
        <begin position="1087"/>
        <end position="1106"/>
    </location>
</feature>
<feature type="transmembrane region" description="Helical" evidence="4">
    <location>
        <begin position="1063"/>
        <end position="1082"/>
    </location>
</feature>
<protein>
    <submittedName>
        <fullName evidence="5">Uncharacterized protein</fullName>
    </submittedName>
</protein>
<feature type="transmembrane region" description="Helical" evidence="4">
    <location>
        <begin position="75"/>
        <end position="97"/>
    </location>
</feature>
<gene>
    <name evidence="5" type="ORF">BaRGS_00023823</name>
</gene>
<dbReference type="Pfam" id="PF07690">
    <property type="entry name" value="MFS_1"/>
    <property type="match status" value="2"/>
</dbReference>
<feature type="transmembrane region" description="Helical" evidence="4">
    <location>
        <begin position="363"/>
        <end position="386"/>
    </location>
</feature>
<comment type="caution">
    <text evidence="5">The sequence shown here is derived from an EMBL/GenBank/DDBJ whole genome shotgun (WGS) entry which is preliminary data.</text>
</comment>
<keyword evidence="6" id="KW-1185">Reference proteome</keyword>
<feature type="transmembrane region" description="Helical" evidence="4">
    <location>
        <begin position="834"/>
        <end position="852"/>
    </location>
</feature>
<feature type="transmembrane region" description="Helical" evidence="4">
    <location>
        <begin position="891"/>
        <end position="910"/>
    </location>
</feature>
<dbReference type="PANTHER" id="PTHR23121">
    <property type="entry name" value="SODIUM-DEPENDENT GLUCOSE TRANSPORTER 1"/>
    <property type="match status" value="1"/>
</dbReference>
<dbReference type="SUPFAM" id="SSF103473">
    <property type="entry name" value="MFS general substrate transporter"/>
    <property type="match status" value="3"/>
</dbReference>
<feature type="transmembrane region" description="Helical" evidence="4">
    <location>
        <begin position="720"/>
        <end position="743"/>
    </location>
</feature>
<feature type="transmembrane region" description="Helical" evidence="4">
    <location>
        <begin position="279"/>
        <end position="298"/>
    </location>
</feature>
<dbReference type="InterPro" id="IPR011701">
    <property type="entry name" value="MFS"/>
</dbReference>
<feature type="transmembrane region" description="Helical" evidence="4">
    <location>
        <begin position="970"/>
        <end position="991"/>
    </location>
</feature>
<organism evidence="5 6">
    <name type="scientific">Batillaria attramentaria</name>
    <dbReference type="NCBI Taxonomy" id="370345"/>
    <lineage>
        <taxon>Eukaryota</taxon>
        <taxon>Metazoa</taxon>
        <taxon>Spiralia</taxon>
        <taxon>Lophotrochozoa</taxon>
        <taxon>Mollusca</taxon>
        <taxon>Gastropoda</taxon>
        <taxon>Caenogastropoda</taxon>
        <taxon>Sorbeoconcha</taxon>
        <taxon>Cerithioidea</taxon>
        <taxon>Batillariidae</taxon>
        <taxon>Batillaria</taxon>
    </lineage>
</organism>
<feature type="transmembrane region" description="Helical" evidence="4">
    <location>
        <begin position="415"/>
        <end position="435"/>
    </location>
</feature>
<feature type="transmembrane region" description="Helical" evidence="4">
    <location>
        <begin position="578"/>
        <end position="599"/>
    </location>
</feature>
<evidence type="ECO:0000256" key="3">
    <source>
        <dbReference type="ARBA" id="ARBA00023136"/>
    </source>
</evidence>
<feature type="transmembrane region" description="Helical" evidence="4">
    <location>
        <begin position="109"/>
        <end position="128"/>
    </location>
</feature>
<dbReference type="InterPro" id="IPR036259">
    <property type="entry name" value="MFS_trans_sf"/>
</dbReference>
<evidence type="ECO:0000256" key="2">
    <source>
        <dbReference type="ARBA" id="ARBA00022989"/>
    </source>
</evidence>
<feature type="transmembrane region" description="Helical" evidence="4">
    <location>
        <begin position="466"/>
        <end position="487"/>
    </location>
</feature>
<feature type="transmembrane region" description="Helical" evidence="4">
    <location>
        <begin position="442"/>
        <end position="460"/>
    </location>
</feature>
<reference evidence="5 6" key="1">
    <citation type="journal article" date="2023" name="Sci. Data">
        <title>Genome assembly of the Korean intertidal mud-creeper Batillaria attramentaria.</title>
        <authorList>
            <person name="Patra A.K."/>
            <person name="Ho P.T."/>
            <person name="Jun S."/>
            <person name="Lee S.J."/>
            <person name="Kim Y."/>
            <person name="Won Y.J."/>
        </authorList>
    </citation>
    <scope>NUCLEOTIDE SEQUENCE [LARGE SCALE GENOMIC DNA]</scope>
    <source>
        <strain evidence="5">Wonlab-2016</strain>
    </source>
</reference>
<keyword evidence="2 4" id="KW-1133">Transmembrane helix</keyword>
<feature type="transmembrane region" description="Helical" evidence="4">
    <location>
        <begin position="303"/>
        <end position="322"/>
    </location>
</feature>
<evidence type="ECO:0000256" key="1">
    <source>
        <dbReference type="ARBA" id="ARBA00022692"/>
    </source>
</evidence>
<dbReference type="PANTHER" id="PTHR23121:SF9">
    <property type="entry name" value="SODIUM-DEPENDENT GLUCOSE TRANSPORTER 1"/>
    <property type="match status" value="1"/>
</dbReference>
<feature type="transmembrane region" description="Helical" evidence="4">
    <location>
        <begin position="186"/>
        <end position="207"/>
    </location>
</feature>
<keyword evidence="1 4" id="KW-0812">Transmembrane</keyword>
<proteinExistence type="predicted"/>
<feature type="transmembrane region" description="Helical" evidence="4">
    <location>
        <begin position="499"/>
        <end position="518"/>
    </location>
</feature>
<dbReference type="Proteomes" id="UP001519460">
    <property type="component" value="Unassembled WGS sequence"/>
</dbReference>
<dbReference type="AlphaFoldDB" id="A0ABD0KCP7"/>
<feature type="transmembrane region" description="Helical" evidence="4">
    <location>
        <begin position="1177"/>
        <end position="1199"/>
    </location>
</feature>
<evidence type="ECO:0000313" key="5">
    <source>
        <dbReference type="EMBL" id="KAK7484903.1"/>
    </source>
</evidence>
<feature type="transmembrane region" description="Helical" evidence="4">
    <location>
        <begin position="858"/>
        <end position="879"/>
    </location>
</feature>
<feature type="transmembrane region" description="Helical" evidence="4">
    <location>
        <begin position="1147"/>
        <end position="1171"/>
    </location>
</feature>
<evidence type="ECO:0000256" key="4">
    <source>
        <dbReference type="SAM" id="Phobius"/>
    </source>
</evidence>
<evidence type="ECO:0000313" key="6">
    <source>
        <dbReference type="Proteomes" id="UP001519460"/>
    </source>
</evidence>
<name>A0ABD0KCP7_9CAEN</name>
<feature type="transmembrane region" description="Helical" evidence="4">
    <location>
        <begin position="228"/>
        <end position="247"/>
    </location>
</feature>
<feature type="transmembrane region" description="Helical" evidence="4">
    <location>
        <begin position="1112"/>
        <end position="1135"/>
    </location>
</feature>
<feature type="transmembrane region" description="Helical" evidence="4">
    <location>
        <begin position="807"/>
        <end position="827"/>
    </location>
</feature>